<proteinExistence type="predicted"/>
<dbReference type="Proteomes" id="UP001234202">
    <property type="component" value="Unassembled WGS sequence"/>
</dbReference>
<accession>A0ACC2XTP6</accession>
<name>A0ACC2XTP6_9TREE</name>
<dbReference type="EMBL" id="JASBWV010000002">
    <property type="protein sequence ID" value="KAJ9127403.1"/>
    <property type="molecule type" value="Genomic_DNA"/>
</dbReference>
<sequence>MPFNYPELVIPAAIGLVCVLYVLPWHIRVRNLATLSMSFWMISANLIHIINPLIWNEGVENKAPVWCDISSALNVGYNYGLPISHLLLARQLEGLTTLRKRSVLFDERLKKTKLAIDYTMAVAFPILGILLHLTQQERRFYIMEGGGCMAATYWNAWGVLAMAFIPIAIAVAALVYTGMSCSPVVAPVPSLTWSSPFLCLEAMALVNIYLRRQRMLSMVSADSQMARNQFVRLYIVSIAEIGTCVIRAVFNLLSYTNGPSPLSKNTPPKPVNLKIIGYIPKAEITDSQWKILLLQWYSVTVCSIIFFFCFATGSETVKFYHRVLRFIFPFIPERNDSFKSLQTASSSGFSSKPSQSTFSSSYKPTKSEGGDVMPLNYLPSPTRESEAGGRYTESEPQTPHSPSRVPVNYAQQYGHFSDALSPPAAAQITTTVRGADSEVDVESGRTRAVRLDSVAMDEDGELHERTVRHSQMPSKLSVQTIY</sequence>
<evidence type="ECO:0000313" key="1">
    <source>
        <dbReference type="EMBL" id="KAJ9127403.1"/>
    </source>
</evidence>
<reference evidence="1" key="1">
    <citation type="submission" date="2023-04" db="EMBL/GenBank/DDBJ databases">
        <title>Draft Genome sequencing of Naganishia species isolated from polar environments using Oxford Nanopore Technology.</title>
        <authorList>
            <person name="Leo P."/>
            <person name="Venkateswaran K."/>
        </authorList>
    </citation>
    <scope>NUCLEOTIDE SEQUENCE</scope>
    <source>
        <strain evidence="1">DBVPG 5303</strain>
    </source>
</reference>
<comment type="caution">
    <text evidence="1">The sequence shown here is derived from an EMBL/GenBank/DDBJ whole genome shotgun (WGS) entry which is preliminary data.</text>
</comment>
<protein>
    <submittedName>
        <fullName evidence="1">Uncharacterized protein</fullName>
    </submittedName>
</protein>
<organism evidence="1 2">
    <name type="scientific">Naganishia onofrii</name>
    <dbReference type="NCBI Taxonomy" id="1851511"/>
    <lineage>
        <taxon>Eukaryota</taxon>
        <taxon>Fungi</taxon>
        <taxon>Dikarya</taxon>
        <taxon>Basidiomycota</taxon>
        <taxon>Agaricomycotina</taxon>
        <taxon>Tremellomycetes</taxon>
        <taxon>Filobasidiales</taxon>
        <taxon>Filobasidiaceae</taxon>
        <taxon>Naganishia</taxon>
    </lineage>
</organism>
<keyword evidence="2" id="KW-1185">Reference proteome</keyword>
<gene>
    <name evidence="1" type="ORF">QFC24_000810</name>
</gene>
<evidence type="ECO:0000313" key="2">
    <source>
        <dbReference type="Proteomes" id="UP001234202"/>
    </source>
</evidence>